<evidence type="ECO:0000313" key="2">
    <source>
        <dbReference type="EMBL" id="MXV14159.1"/>
    </source>
</evidence>
<feature type="domain" description="Toxin SymE-like" evidence="1">
    <location>
        <begin position="14"/>
        <end position="58"/>
    </location>
</feature>
<dbReference type="EMBL" id="WVHS01000001">
    <property type="protein sequence ID" value="MXV14159.1"/>
    <property type="molecule type" value="Genomic_DNA"/>
</dbReference>
<dbReference type="Proteomes" id="UP000451233">
    <property type="component" value="Unassembled WGS sequence"/>
</dbReference>
<dbReference type="Pfam" id="PF08845">
    <property type="entry name" value="SymE_toxin"/>
    <property type="match status" value="1"/>
</dbReference>
<dbReference type="GO" id="GO:0005737">
    <property type="term" value="C:cytoplasm"/>
    <property type="evidence" value="ECO:0007669"/>
    <property type="project" value="InterPro"/>
</dbReference>
<accession>A0A7K1XTS9</accession>
<gene>
    <name evidence="2" type="ORF">GS398_02510</name>
</gene>
<dbReference type="GO" id="GO:0016788">
    <property type="term" value="F:hydrolase activity, acting on ester bonds"/>
    <property type="evidence" value="ECO:0007669"/>
    <property type="project" value="InterPro"/>
</dbReference>
<evidence type="ECO:0000259" key="1">
    <source>
        <dbReference type="Pfam" id="PF08845"/>
    </source>
</evidence>
<dbReference type="GO" id="GO:0016070">
    <property type="term" value="P:RNA metabolic process"/>
    <property type="evidence" value="ECO:0007669"/>
    <property type="project" value="InterPro"/>
</dbReference>
<dbReference type="GO" id="GO:0003723">
    <property type="term" value="F:RNA binding"/>
    <property type="evidence" value="ECO:0007669"/>
    <property type="project" value="InterPro"/>
</dbReference>
<evidence type="ECO:0000313" key="3">
    <source>
        <dbReference type="Proteomes" id="UP000451233"/>
    </source>
</evidence>
<name>A0A7K1XTS9_9SPHI</name>
<comment type="caution">
    <text evidence="2">The sequence shown here is derived from an EMBL/GenBank/DDBJ whole genome shotgun (WGS) entry which is preliminary data.</text>
</comment>
<protein>
    <submittedName>
        <fullName evidence="2">Type I addiction module toxin, SymE family</fullName>
    </submittedName>
</protein>
<reference evidence="2 3" key="1">
    <citation type="submission" date="2019-11" db="EMBL/GenBank/DDBJ databases">
        <title>Pedobacter sp. HMF7056 Genome sequencing and assembly.</title>
        <authorList>
            <person name="Kang H."/>
            <person name="Kim H."/>
            <person name="Joh K."/>
        </authorList>
    </citation>
    <scope>NUCLEOTIDE SEQUENCE [LARGE SCALE GENOMIC DNA]</scope>
    <source>
        <strain evidence="2 3">HMF7056</strain>
    </source>
</reference>
<organism evidence="2 3">
    <name type="scientific">Hufsiella ginkgonis</name>
    <dbReference type="NCBI Taxonomy" id="2695274"/>
    <lineage>
        <taxon>Bacteria</taxon>
        <taxon>Pseudomonadati</taxon>
        <taxon>Bacteroidota</taxon>
        <taxon>Sphingobacteriia</taxon>
        <taxon>Sphingobacteriales</taxon>
        <taxon>Sphingobacteriaceae</taxon>
        <taxon>Hufsiella</taxon>
    </lineage>
</organism>
<dbReference type="AlphaFoldDB" id="A0A7K1XTS9"/>
<sequence length="66" mass="7712">MNKALKLTTRKIRVYSKCAAHYQRRPWVTLSGLWLEQADFKPGDYVDISVEEGKLTLTRTVWKARS</sequence>
<proteinExistence type="predicted"/>
<dbReference type="InterPro" id="IPR014944">
    <property type="entry name" value="Toxin_SymE-like"/>
</dbReference>
<dbReference type="RefSeq" id="WP_160905154.1">
    <property type="nucleotide sequence ID" value="NZ_WVHS01000001.1"/>
</dbReference>
<keyword evidence="3" id="KW-1185">Reference proteome</keyword>